<comment type="caution">
    <text evidence="2">The sequence shown here is derived from an EMBL/GenBank/DDBJ whole genome shotgun (WGS) entry which is preliminary data.</text>
</comment>
<gene>
    <name evidence="2" type="ORF">V6N11_076430</name>
</gene>
<feature type="compositionally biased region" description="Polar residues" evidence="1">
    <location>
        <begin position="17"/>
        <end position="29"/>
    </location>
</feature>
<protein>
    <submittedName>
        <fullName evidence="2">Uncharacterized protein</fullName>
    </submittedName>
</protein>
<evidence type="ECO:0000313" key="2">
    <source>
        <dbReference type="EMBL" id="KAK8996183.1"/>
    </source>
</evidence>
<feature type="compositionally biased region" description="Polar residues" evidence="1">
    <location>
        <begin position="72"/>
        <end position="82"/>
    </location>
</feature>
<keyword evidence="3" id="KW-1185">Reference proteome</keyword>
<dbReference type="EMBL" id="JBBPBN010000045">
    <property type="protein sequence ID" value="KAK8996183.1"/>
    <property type="molecule type" value="Genomic_DNA"/>
</dbReference>
<feature type="region of interest" description="Disordered" evidence="1">
    <location>
        <begin position="63"/>
        <end position="82"/>
    </location>
</feature>
<sequence>MASFTAPAKSMLRAPSSKKSIASPVTQQRLPAAGAPEDNVKAPKRRVKNLAIEERKLGVSAANSDNIEQKMSKQSTNKVNPSISYGEMCKPRTSQKNLEAGLNGFCPTLINTSHENRVVQVKPIIKSSSSLSHDMLQAFHLFSSMSNEMTRVTYEGSNLPPPKLLVNPWIEETLNKILYDMNISVFNKRKRDLLEPLESFLSNKRALKEDILEVVIETEPGIWNASGVGLIENEDVVNFFFSSGSDEGPSKIISRIEKQFKGRASGCRRLSGIKHAARAKRNDLVVSCHQMVREGASGDSDRFPPLLFKQVLCNDCVPVMLVVLDADT</sequence>
<reference evidence="2 3" key="1">
    <citation type="journal article" date="2024" name="G3 (Bethesda)">
        <title>Genome assembly of Hibiscus sabdariffa L. provides insights into metabolisms of medicinal natural products.</title>
        <authorList>
            <person name="Kim T."/>
        </authorList>
    </citation>
    <scope>NUCLEOTIDE SEQUENCE [LARGE SCALE GENOMIC DNA]</scope>
    <source>
        <strain evidence="2">TK-2024</strain>
        <tissue evidence="2">Old leaves</tissue>
    </source>
</reference>
<organism evidence="2 3">
    <name type="scientific">Hibiscus sabdariffa</name>
    <name type="common">roselle</name>
    <dbReference type="NCBI Taxonomy" id="183260"/>
    <lineage>
        <taxon>Eukaryota</taxon>
        <taxon>Viridiplantae</taxon>
        <taxon>Streptophyta</taxon>
        <taxon>Embryophyta</taxon>
        <taxon>Tracheophyta</taxon>
        <taxon>Spermatophyta</taxon>
        <taxon>Magnoliopsida</taxon>
        <taxon>eudicotyledons</taxon>
        <taxon>Gunneridae</taxon>
        <taxon>Pentapetalae</taxon>
        <taxon>rosids</taxon>
        <taxon>malvids</taxon>
        <taxon>Malvales</taxon>
        <taxon>Malvaceae</taxon>
        <taxon>Malvoideae</taxon>
        <taxon>Hibiscus</taxon>
    </lineage>
</organism>
<proteinExistence type="predicted"/>
<feature type="region of interest" description="Disordered" evidence="1">
    <location>
        <begin position="1"/>
        <end position="45"/>
    </location>
</feature>
<name>A0ABR2Q683_9ROSI</name>
<evidence type="ECO:0000313" key="3">
    <source>
        <dbReference type="Proteomes" id="UP001396334"/>
    </source>
</evidence>
<evidence type="ECO:0000256" key="1">
    <source>
        <dbReference type="SAM" id="MobiDB-lite"/>
    </source>
</evidence>
<dbReference type="Proteomes" id="UP001396334">
    <property type="component" value="Unassembled WGS sequence"/>
</dbReference>
<accession>A0ABR2Q683</accession>